<feature type="domain" description="ABC transmembrane type-1" evidence="9">
    <location>
        <begin position="140"/>
        <end position="377"/>
    </location>
</feature>
<dbReference type="Pfam" id="PF00664">
    <property type="entry name" value="ABC_membrane"/>
    <property type="match status" value="1"/>
</dbReference>
<dbReference type="InterPro" id="IPR027417">
    <property type="entry name" value="P-loop_NTPase"/>
</dbReference>
<evidence type="ECO:0000256" key="7">
    <source>
        <dbReference type="SAM" id="MobiDB-lite"/>
    </source>
</evidence>
<dbReference type="Pfam" id="PF00005">
    <property type="entry name" value="ABC_tran"/>
    <property type="match status" value="1"/>
</dbReference>
<evidence type="ECO:0000256" key="2">
    <source>
        <dbReference type="ARBA" id="ARBA00022692"/>
    </source>
</evidence>
<dbReference type="Gene3D" id="1.20.1560.10">
    <property type="entry name" value="ABC transporter type 1, transmembrane domain"/>
    <property type="match status" value="1"/>
</dbReference>
<name>A0A8B9UF76_9AVES</name>
<dbReference type="InterPro" id="IPR039421">
    <property type="entry name" value="Type_1_exporter"/>
</dbReference>
<evidence type="ECO:0000256" key="5">
    <source>
        <dbReference type="ARBA" id="ARBA00022989"/>
    </source>
</evidence>
<dbReference type="SUPFAM" id="SSF90123">
    <property type="entry name" value="ABC transporter transmembrane region"/>
    <property type="match status" value="1"/>
</dbReference>
<dbReference type="InterPro" id="IPR003439">
    <property type="entry name" value="ABC_transporter-like_ATP-bd"/>
</dbReference>
<feature type="region of interest" description="Disordered" evidence="7">
    <location>
        <begin position="10"/>
        <end position="124"/>
    </location>
</feature>
<dbReference type="InterPro" id="IPR003593">
    <property type="entry name" value="AAA+_ATPase"/>
</dbReference>
<evidence type="ECO:0008006" key="12">
    <source>
        <dbReference type="Google" id="ProtNLM"/>
    </source>
</evidence>
<comment type="subcellular location">
    <subcellularLocation>
        <location evidence="1">Membrane</location>
        <topology evidence="1">Multi-pass membrane protein</topology>
    </subcellularLocation>
</comment>
<evidence type="ECO:0000313" key="11">
    <source>
        <dbReference type="Proteomes" id="UP000694549"/>
    </source>
</evidence>
<evidence type="ECO:0000259" key="9">
    <source>
        <dbReference type="PROSITE" id="PS50929"/>
    </source>
</evidence>
<keyword evidence="2" id="KW-0812">Transmembrane</keyword>
<dbReference type="Ensembl" id="ENSAZOT00000009085.1">
    <property type="protein sequence ID" value="ENSAZOP00000008513.1"/>
    <property type="gene ID" value="ENSAZOG00000005394.1"/>
</dbReference>
<dbReference type="PROSITE" id="PS50893">
    <property type="entry name" value="ABC_TRANSPORTER_2"/>
    <property type="match status" value="1"/>
</dbReference>
<dbReference type="Proteomes" id="UP000694549">
    <property type="component" value="Unplaced"/>
</dbReference>
<organism evidence="10 11">
    <name type="scientific">Anas zonorhyncha</name>
    <name type="common">Eastern spot-billed duck</name>
    <dbReference type="NCBI Taxonomy" id="75864"/>
    <lineage>
        <taxon>Eukaryota</taxon>
        <taxon>Metazoa</taxon>
        <taxon>Chordata</taxon>
        <taxon>Craniata</taxon>
        <taxon>Vertebrata</taxon>
        <taxon>Euteleostomi</taxon>
        <taxon>Archelosauria</taxon>
        <taxon>Archosauria</taxon>
        <taxon>Dinosauria</taxon>
        <taxon>Saurischia</taxon>
        <taxon>Theropoda</taxon>
        <taxon>Coelurosauria</taxon>
        <taxon>Aves</taxon>
        <taxon>Neognathae</taxon>
        <taxon>Galloanserae</taxon>
        <taxon>Anseriformes</taxon>
        <taxon>Anatidae</taxon>
        <taxon>Anatinae</taxon>
        <taxon>Anas</taxon>
    </lineage>
</organism>
<feature type="domain" description="ABC transporter" evidence="8">
    <location>
        <begin position="410"/>
        <end position="664"/>
    </location>
</feature>
<keyword evidence="6" id="KW-0472">Membrane</keyword>
<dbReference type="GO" id="GO:0016887">
    <property type="term" value="F:ATP hydrolysis activity"/>
    <property type="evidence" value="ECO:0007669"/>
    <property type="project" value="InterPro"/>
</dbReference>
<evidence type="ECO:0000256" key="4">
    <source>
        <dbReference type="ARBA" id="ARBA00022840"/>
    </source>
</evidence>
<reference evidence="10" key="2">
    <citation type="submission" date="2025-09" db="UniProtKB">
        <authorList>
            <consortium name="Ensembl"/>
        </authorList>
    </citation>
    <scope>IDENTIFICATION</scope>
</reference>
<dbReference type="Gene3D" id="3.40.50.300">
    <property type="entry name" value="P-loop containing nucleotide triphosphate hydrolases"/>
    <property type="match status" value="1"/>
</dbReference>
<dbReference type="InterPro" id="IPR036640">
    <property type="entry name" value="ABC1_TM_sf"/>
</dbReference>
<accession>A0A8B9UF76</accession>
<keyword evidence="11" id="KW-1185">Reference proteome</keyword>
<keyword evidence="5" id="KW-1133">Transmembrane helix</keyword>
<dbReference type="PANTHER" id="PTHR43394:SF13">
    <property type="entry name" value="ANTIGEN PEPTIDE TRANSPORTER 1"/>
    <property type="match status" value="1"/>
</dbReference>
<keyword evidence="3" id="KW-0547">Nucleotide-binding</keyword>
<feature type="compositionally biased region" description="Pro residues" evidence="7">
    <location>
        <begin position="16"/>
        <end position="26"/>
    </location>
</feature>
<dbReference type="GO" id="GO:0015421">
    <property type="term" value="F:ABC-type oligopeptide transporter activity"/>
    <property type="evidence" value="ECO:0007669"/>
    <property type="project" value="TreeGrafter"/>
</dbReference>
<dbReference type="PANTHER" id="PTHR43394">
    <property type="entry name" value="ATP-DEPENDENT PERMEASE MDL1, MITOCHONDRIAL"/>
    <property type="match status" value="1"/>
</dbReference>
<dbReference type="GO" id="GO:0016020">
    <property type="term" value="C:membrane"/>
    <property type="evidence" value="ECO:0007669"/>
    <property type="project" value="UniProtKB-SubCell"/>
</dbReference>
<proteinExistence type="predicted"/>
<dbReference type="AlphaFoldDB" id="A0A8B9UF76"/>
<keyword evidence="4" id="KW-0067">ATP-binding</keyword>
<evidence type="ECO:0000256" key="1">
    <source>
        <dbReference type="ARBA" id="ARBA00004141"/>
    </source>
</evidence>
<feature type="compositionally biased region" description="Pro residues" evidence="7">
    <location>
        <begin position="37"/>
        <end position="52"/>
    </location>
</feature>
<evidence type="ECO:0000259" key="8">
    <source>
        <dbReference type="PROSITE" id="PS50893"/>
    </source>
</evidence>
<evidence type="ECO:0000256" key="6">
    <source>
        <dbReference type="ARBA" id="ARBA00023136"/>
    </source>
</evidence>
<feature type="compositionally biased region" description="Gly residues" evidence="7">
    <location>
        <begin position="97"/>
        <end position="107"/>
    </location>
</feature>
<dbReference type="InterPro" id="IPR011527">
    <property type="entry name" value="ABC1_TM_dom"/>
</dbReference>
<evidence type="ECO:0000313" key="10">
    <source>
        <dbReference type="Ensembl" id="ENSAZOP00000008513.1"/>
    </source>
</evidence>
<dbReference type="GO" id="GO:0005524">
    <property type="term" value="F:ATP binding"/>
    <property type="evidence" value="ECO:0007669"/>
    <property type="project" value="UniProtKB-KW"/>
</dbReference>
<dbReference type="SUPFAM" id="SSF52540">
    <property type="entry name" value="P-loop containing nucleoside triphosphate hydrolases"/>
    <property type="match status" value="1"/>
</dbReference>
<reference evidence="10" key="1">
    <citation type="submission" date="2025-08" db="UniProtKB">
        <authorList>
            <consortium name="Ensembl"/>
        </authorList>
    </citation>
    <scope>IDENTIFICATION</scope>
</reference>
<dbReference type="PROSITE" id="PS50929">
    <property type="entry name" value="ABC_TM1F"/>
    <property type="match status" value="1"/>
</dbReference>
<sequence>MLWPRHLSLSFSQPFSPGPAPLPPRHAPFTRRHAPLRPLPRPLRPLPRPLPRPSASCSGPICPTTGDAPPASANGRRRRRPSRPGAGFHFPRNGTGTSAGTGEGPGGSRALTGDDGRRPPPPGVAAPRALALRGGGGADGGFVARAVTELACDIAFVGTLSRVHGHLQRRLFGAVLRGDIAELRDEGAGDVAARVTGDVEATREALGEALSLLLWYLARGICLFSTMAWLSPRMALVTALVLPFLLLLPRAIGRLQQGLAPKVQKALAHASEVAVETFQAMATVRSFANEDGVAARYRQCLHQTHQLEKQDAVLYAVSAWTSGFSALALKMGILYYGGQLVAAGTISTGDLVTFLLYQLQFTDVVEVLLRYYPTLTKAVGSSEKIFEFLDREPQVAPSGTLAPSDLRGHLQLEDVWFSYPGRQEPVLKGVSLELRPGEVLALMGPPGAGKSTLVSLLLRLHQPTAGRLLLDGHPLSAYRHSYLCHRVATVPQEPVLFARSLHANIAYGPESWSRAQVTAAARRVGAHNFITRLPRGYDTEVGELGGQLSGGQRQGVAIARALVRDPHILVLDEPTSALDAECQQQVGRVPMSPQSPFLTALLSPGIPLGFYSHCPIVPGFCVLLVSPGSFLSPLLVSPGPWVLFVPTPGVLWVYDPCVPFAPTLAFPGSLGSLCPHSWCPLVPCFPISWVPIWSFCSPFGPCSQSPWGP</sequence>
<evidence type="ECO:0000256" key="3">
    <source>
        <dbReference type="ARBA" id="ARBA00022741"/>
    </source>
</evidence>
<dbReference type="SMART" id="SM00382">
    <property type="entry name" value="AAA"/>
    <property type="match status" value="1"/>
</dbReference>
<protein>
    <recommendedName>
        <fullName evidence="12">TAP1</fullName>
    </recommendedName>
</protein>